<feature type="compositionally biased region" description="Polar residues" evidence="1">
    <location>
        <begin position="43"/>
        <end position="60"/>
    </location>
</feature>
<keyword evidence="3" id="KW-1185">Reference proteome</keyword>
<feature type="region of interest" description="Disordered" evidence="1">
    <location>
        <begin position="1"/>
        <end position="24"/>
    </location>
</feature>
<feature type="region of interest" description="Disordered" evidence="1">
    <location>
        <begin position="77"/>
        <end position="98"/>
    </location>
</feature>
<feature type="compositionally biased region" description="Pro residues" evidence="1">
    <location>
        <begin position="500"/>
        <end position="510"/>
    </location>
</feature>
<dbReference type="RefSeq" id="XP_013278034.1">
    <property type="nucleotide sequence ID" value="XM_013422580.1"/>
</dbReference>
<proteinExistence type="predicted"/>
<dbReference type="AlphaFoldDB" id="A0A0D2D9F7"/>
<evidence type="ECO:0000256" key="1">
    <source>
        <dbReference type="SAM" id="MobiDB-lite"/>
    </source>
</evidence>
<dbReference type="OrthoDB" id="1749473at2759"/>
<evidence type="ECO:0000313" key="2">
    <source>
        <dbReference type="EMBL" id="KIW74226.1"/>
    </source>
</evidence>
<feature type="region of interest" description="Disordered" evidence="1">
    <location>
        <begin position="139"/>
        <end position="171"/>
    </location>
</feature>
<organism evidence="2 3">
    <name type="scientific">Fonsecaea pedrosoi CBS 271.37</name>
    <dbReference type="NCBI Taxonomy" id="1442368"/>
    <lineage>
        <taxon>Eukaryota</taxon>
        <taxon>Fungi</taxon>
        <taxon>Dikarya</taxon>
        <taxon>Ascomycota</taxon>
        <taxon>Pezizomycotina</taxon>
        <taxon>Eurotiomycetes</taxon>
        <taxon>Chaetothyriomycetidae</taxon>
        <taxon>Chaetothyriales</taxon>
        <taxon>Herpotrichiellaceae</taxon>
        <taxon>Fonsecaea</taxon>
    </lineage>
</organism>
<feature type="region of interest" description="Disordered" evidence="1">
    <location>
        <begin position="402"/>
        <end position="529"/>
    </location>
</feature>
<dbReference type="GeneID" id="25311656"/>
<feature type="compositionally biased region" description="Polar residues" evidence="1">
    <location>
        <begin position="139"/>
        <end position="165"/>
    </location>
</feature>
<feature type="region of interest" description="Disordered" evidence="1">
    <location>
        <begin position="285"/>
        <end position="369"/>
    </location>
</feature>
<dbReference type="HOGENOM" id="CLU_039849_0_0_1"/>
<feature type="compositionally biased region" description="Polar residues" evidence="1">
    <location>
        <begin position="1"/>
        <end position="14"/>
    </location>
</feature>
<dbReference type="Proteomes" id="UP000053029">
    <property type="component" value="Unassembled WGS sequence"/>
</dbReference>
<protein>
    <submittedName>
        <fullName evidence="2">Uncharacterized protein</fullName>
    </submittedName>
</protein>
<dbReference type="STRING" id="1442368.A0A0D2D9F7"/>
<sequence length="529" mass="57546">MSVKASLSTTSSEEVSGWWPSERSAKSRFKALLSRTKLEKFTRQNTLDSTSVRPNISQPGYSGRVASAPEIAHPQASNANTTLSSPTPCTSQQDEKQVRRLRVQRNLTGIHPTYPRPLVTQQAYEELPSPILAQPAMYSKTSRNVSRSTTDSSVHTLNSVESPTAPSLAADDNSIYTTHTSFSSYASSSCAPEPFVTIAHSDKVPTPGEYSWPEMSTQTPYHAGVLSMYKRTPNQTTQYAARPMTALDSLAGIPIDNHDLPAQKPLPPIPASPYRFGGDDRRISTIAPLPESGHIRKTSARYRCDRSETTTSNSSRCTTPTSPSLSSRRASIRSKSSTYTQDSAEGIRKRADSYSLFPRTPSTGLQKLPINGIPSPPIAAAATSIASSSSISTTTVQCTLPNLPCPSRPPTHAERAEVTTRPPPPARDPRRFGKVLSLGKDMAANPNEKPQTSRICSVEEDGAWRANPQSPQRLAKTPRQSVLLRQKSLPCLIRPRTPSSGPPPTEPLPALPSVASDRLSLHKRLHDER</sequence>
<reference evidence="2 3" key="1">
    <citation type="submission" date="2015-01" db="EMBL/GenBank/DDBJ databases">
        <title>The Genome Sequence of Fonsecaea pedrosoi CBS 271.37.</title>
        <authorList>
            <consortium name="The Broad Institute Genomics Platform"/>
            <person name="Cuomo C."/>
            <person name="de Hoog S."/>
            <person name="Gorbushina A."/>
            <person name="Stielow B."/>
            <person name="Teixiera M."/>
            <person name="Abouelleil A."/>
            <person name="Chapman S.B."/>
            <person name="Priest M."/>
            <person name="Young S.K."/>
            <person name="Wortman J."/>
            <person name="Nusbaum C."/>
            <person name="Birren B."/>
        </authorList>
    </citation>
    <scope>NUCLEOTIDE SEQUENCE [LARGE SCALE GENOMIC DNA]</scope>
    <source>
        <strain evidence="2 3">CBS 271.37</strain>
    </source>
</reference>
<gene>
    <name evidence="2" type="ORF">Z517_12166</name>
</gene>
<feature type="region of interest" description="Disordered" evidence="1">
    <location>
        <begin position="41"/>
        <end position="64"/>
    </location>
</feature>
<feature type="compositionally biased region" description="Polar residues" evidence="1">
    <location>
        <begin position="77"/>
        <end position="92"/>
    </location>
</feature>
<dbReference type="VEuPathDB" id="FungiDB:Z517_12166"/>
<dbReference type="EMBL" id="KN846977">
    <property type="protein sequence ID" value="KIW74226.1"/>
    <property type="molecule type" value="Genomic_DNA"/>
</dbReference>
<evidence type="ECO:0000313" key="3">
    <source>
        <dbReference type="Proteomes" id="UP000053029"/>
    </source>
</evidence>
<feature type="compositionally biased region" description="Low complexity" evidence="1">
    <location>
        <begin position="309"/>
        <end position="338"/>
    </location>
</feature>
<name>A0A0D2D9F7_9EURO</name>
<accession>A0A0D2D9F7</accession>